<organism evidence="1 2">
    <name type="scientific">Panagrolaimus sp. PS1159</name>
    <dbReference type="NCBI Taxonomy" id="55785"/>
    <lineage>
        <taxon>Eukaryota</taxon>
        <taxon>Metazoa</taxon>
        <taxon>Ecdysozoa</taxon>
        <taxon>Nematoda</taxon>
        <taxon>Chromadorea</taxon>
        <taxon>Rhabditida</taxon>
        <taxon>Tylenchina</taxon>
        <taxon>Panagrolaimomorpha</taxon>
        <taxon>Panagrolaimoidea</taxon>
        <taxon>Panagrolaimidae</taxon>
        <taxon>Panagrolaimus</taxon>
    </lineage>
</organism>
<dbReference type="Proteomes" id="UP000887580">
    <property type="component" value="Unplaced"/>
</dbReference>
<sequence>MLRYCGNLASSSARSFARRSFATTAVRQEQSQPDQKDVDRLFNAESQPRRRHAFSLNRIELLGGCGDNPVTRVSRGGSEYVVFQLFTNVDFRKSDGSMGDHTEMHNIHVFGNQATFVKNNITKGSRVMVIGRLHYEGGTVRPDGTRSPRNASITADNILQISRPANQNRDE</sequence>
<evidence type="ECO:0000313" key="2">
    <source>
        <dbReference type="WBParaSite" id="PS1159_v2.g24030.t1"/>
    </source>
</evidence>
<evidence type="ECO:0000313" key="1">
    <source>
        <dbReference type="Proteomes" id="UP000887580"/>
    </source>
</evidence>
<accession>A0AC35G5H4</accession>
<reference evidence="2" key="1">
    <citation type="submission" date="2022-11" db="UniProtKB">
        <authorList>
            <consortium name="WormBaseParasite"/>
        </authorList>
    </citation>
    <scope>IDENTIFICATION</scope>
</reference>
<name>A0AC35G5H4_9BILA</name>
<proteinExistence type="predicted"/>
<dbReference type="WBParaSite" id="PS1159_v2.g24030.t1">
    <property type="protein sequence ID" value="PS1159_v2.g24030.t1"/>
    <property type="gene ID" value="PS1159_v2.g24030"/>
</dbReference>
<protein>
    <submittedName>
        <fullName evidence="2">Uncharacterized protein</fullName>
    </submittedName>
</protein>